<dbReference type="InterPro" id="IPR003599">
    <property type="entry name" value="Ig_sub"/>
</dbReference>
<keyword evidence="1" id="KW-0393">Immunoglobulin domain</keyword>
<evidence type="ECO:0000256" key="1">
    <source>
        <dbReference type="ARBA" id="ARBA00023319"/>
    </source>
</evidence>
<dbReference type="GeneID" id="128202463"/>
<keyword evidence="3" id="KW-0732">Signal</keyword>
<dbReference type="RefSeq" id="XP_052758877.1">
    <property type="nucleotide sequence ID" value="XM_052902917.1"/>
</dbReference>
<dbReference type="InterPro" id="IPR013106">
    <property type="entry name" value="Ig_V-set"/>
</dbReference>
<dbReference type="RefSeq" id="XP_052758876.1">
    <property type="nucleotide sequence ID" value="XM_052902916.1"/>
</dbReference>
<proteinExistence type="predicted"/>
<sequence length="479" mass="53103">MELRIYLLYSAVMVLVVAARSSVNGYVEDKRESNEEYGDFLGDEPNDDDTLNDADGEADEGNTENIVIVTNQKIYNVSVGDSLTLDCETSPPGIAVLQWLHNDNIYYLGTIKTVSDTRLNLSKNGSMTISKVTPSDEGEYKCVVTQNKPLTLRHRVVVISEPIIRELEATNNGVVVEGSQLVLSCDVTATPPPQIVWSRQRQGFNENERLRESDGIFNLNSVTIEHAKPEHSGKYYCYAFNGVGNAQAEKEVTVLYKPRVHVHRSAINTAPGARAELQCSAHGDPTPYLTWYKDGSSIAEDPRYVIINNGSQSTLVVVPKADNDFGTYTCIATNSHGVHNKSVELVQRPVIEEVEADGLKLVWKIHSHQPLEDIRIQAFPLNGDNADPTNITVPLPETRGKVYEMSHEVNDLPAGQYEVIVKVKNNKEWSRNTNPVVLNIAEQSMLIQRSSVFRGAASSVAQSTTLLSTTLMYLLIRML</sequence>
<feature type="region of interest" description="Disordered" evidence="2">
    <location>
        <begin position="28"/>
        <end position="61"/>
    </location>
</feature>
<reference evidence="6 7" key="1">
    <citation type="submission" date="2025-05" db="UniProtKB">
        <authorList>
            <consortium name="RefSeq"/>
        </authorList>
    </citation>
    <scope>IDENTIFICATION</scope>
    <source>
        <tissue evidence="6 7">Whole larvae</tissue>
    </source>
</reference>
<evidence type="ECO:0000256" key="3">
    <source>
        <dbReference type="SAM" id="SignalP"/>
    </source>
</evidence>
<dbReference type="Gene3D" id="2.60.40.10">
    <property type="entry name" value="Immunoglobulins"/>
    <property type="match status" value="3"/>
</dbReference>
<dbReference type="InterPro" id="IPR013783">
    <property type="entry name" value="Ig-like_fold"/>
</dbReference>
<dbReference type="Pfam" id="PF07679">
    <property type="entry name" value="I-set"/>
    <property type="match status" value="2"/>
</dbReference>
<dbReference type="PROSITE" id="PS50835">
    <property type="entry name" value="IG_LIKE"/>
    <property type="match status" value="3"/>
</dbReference>
<dbReference type="Proteomes" id="UP001652740">
    <property type="component" value="Unplaced"/>
</dbReference>
<dbReference type="InterPro" id="IPR050958">
    <property type="entry name" value="Cell_Adh-Cytoskel_Orgn"/>
</dbReference>
<dbReference type="InterPro" id="IPR003598">
    <property type="entry name" value="Ig_sub2"/>
</dbReference>
<dbReference type="SMART" id="SM00408">
    <property type="entry name" value="IGc2"/>
    <property type="match status" value="3"/>
</dbReference>
<dbReference type="CDD" id="cd00096">
    <property type="entry name" value="Ig"/>
    <property type="match status" value="2"/>
</dbReference>
<dbReference type="InterPro" id="IPR036179">
    <property type="entry name" value="Ig-like_dom_sf"/>
</dbReference>
<name>A0ABM3N5L5_GALME</name>
<feature type="chain" id="PRO_5045025043" evidence="3">
    <location>
        <begin position="20"/>
        <end position="479"/>
    </location>
</feature>
<organism evidence="5 7">
    <name type="scientific">Galleria mellonella</name>
    <name type="common">Greater wax moth</name>
    <dbReference type="NCBI Taxonomy" id="7137"/>
    <lineage>
        <taxon>Eukaryota</taxon>
        <taxon>Metazoa</taxon>
        <taxon>Ecdysozoa</taxon>
        <taxon>Arthropoda</taxon>
        <taxon>Hexapoda</taxon>
        <taxon>Insecta</taxon>
        <taxon>Pterygota</taxon>
        <taxon>Neoptera</taxon>
        <taxon>Endopterygota</taxon>
        <taxon>Lepidoptera</taxon>
        <taxon>Glossata</taxon>
        <taxon>Ditrysia</taxon>
        <taxon>Pyraloidea</taxon>
        <taxon>Pyralidae</taxon>
        <taxon>Galleriinae</taxon>
        <taxon>Galleria</taxon>
    </lineage>
</organism>
<evidence type="ECO:0000313" key="5">
    <source>
        <dbReference type="Proteomes" id="UP001652740"/>
    </source>
</evidence>
<evidence type="ECO:0000313" key="7">
    <source>
        <dbReference type="RefSeq" id="XP_052758877.1"/>
    </source>
</evidence>
<feature type="domain" description="Ig-like" evidence="4">
    <location>
        <begin position="162"/>
        <end position="253"/>
    </location>
</feature>
<accession>A0ABM3N5L5</accession>
<dbReference type="PANTHER" id="PTHR45080">
    <property type="entry name" value="CONTACTIN 5"/>
    <property type="match status" value="1"/>
</dbReference>
<dbReference type="SUPFAM" id="SSF48726">
    <property type="entry name" value="Immunoglobulin"/>
    <property type="match status" value="3"/>
</dbReference>
<evidence type="ECO:0000256" key="2">
    <source>
        <dbReference type="SAM" id="MobiDB-lite"/>
    </source>
</evidence>
<dbReference type="Pfam" id="PF13927">
    <property type="entry name" value="Ig_3"/>
    <property type="match status" value="1"/>
</dbReference>
<dbReference type="InterPro" id="IPR007110">
    <property type="entry name" value="Ig-like_dom"/>
</dbReference>
<evidence type="ECO:0000313" key="6">
    <source>
        <dbReference type="RefSeq" id="XP_052758876.1"/>
    </source>
</evidence>
<feature type="domain" description="Ig-like" evidence="4">
    <location>
        <begin position="258"/>
        <end position="346"/>
    </location>
</feature>
<dbReference type="PANTHER" id="PTHR45080:SF33">
    <property type="entry name" value="IG-LIKE DOMAIN-CONTAINING PROTEIN"/>
    <property type="match status" value="1"/>
</dbReference>
<gene>
    <name evidence="6 7" type="primary">LOC128202463</name>
</gene>
<keyword evidence="5" id="KW-1185">Reference proteome</keyword>
<feature type="signal peptide" evidence="3">
    <location>
        <begin position="1"/>
        <end position="19"/>
    </location>
</feature>
<dbReference type="SMART" id="SM00409">
    <property type="entry name" value="IG"/>
    <property type="match status" value="3"/>
</dbReference>
<protein>
    <submittedName>
        <fullName evidence="6 7">Limbic system-associated membrane protein-like isoform X1</fullName>
    </submittedName>
</protein>
<feature type="domain" description="Ig-like" evidence="4">
    <location>
        <begin position="64"/>
        <end position="158"/>
    </location>
</feature>
<feature type="compositionally biased region" description="Acidic residues" evidence="2">
    <location>
        <begin position="35"/>
        <end position="61"/>
    </location>
</feature>
<dbReference type="InterPro" id="IPR013098">
    <property type="entry name" value="Ig_I-set"/>
</dbReference>
<evidence type="ECO:0000259" key="4">
    <source>
        <dbReference type="PROSITE" id="PS50835"/>
    </source>
</evidence>
<dbReference type="SMART" id="SM00406">
    <property type="entry name" value="IGv"/>
    <property type="match status" value="1"/>
</dbReference>